<accession>A0ACC3NTM4</accession>
<evidence type="ECO:0000313" key="1">
    <source>
        <dbReference type="EMBL" id="KAK3722025.1"/>
    </source>
</evidence>
<dbReference type="Proteomes" id="UP001281147">
    <property type="component" value="Unassembled WGS sequence"/>
</dbReference>
<reference evidence="1" key="1">
    <citation type="submission" date="2023-07" db="EMBL/GenBank/DDBJ databases">
        <title>Black Yeasts Isolated from many extreme environments.</title>
        <authorList>
            <person name="Coleine C."/>
            <person name="Stajich J.E."/>
            <person name="Selbmann L."/>
        </authorList>
    </citation>
    <scope>NUCLEOTIDE SEQUENCE</scope>
    <source>
        <strain evidence="1">CCFEE 5714</strain>
    </source>
</reference>
<dbReference type="EMBL" id="JAUTXU010000015">
    <property type="protein sequence ID" value="KAK3722025.1"/>
    <property type="molecule type" value="Genomic_DNA"/>
</dbReference>
<organism evidence="1 2">
    <name type="scientific">Vermiconidia calcicola</name>
    <dbReference type="NCBI Taxonomy" id="1690605"/>
    <lineage>
        <taxon>Eukaryota</taxon>
        <taxon>Fungi</taxon>
        <taxon>Dikarya</taxon>
        <taxon>Ascomycota</taxon>
        <taxon>Pezizomycotina</taxon>
        <taxon>Dothideomycetes</taxon>
        <taxon>Dothideomycetidae</taxon>
        <taxon>Mycosphaerellales</taxon>
        <taxon>Extremaceae</taxon>
        <taxon>Vermiconidia</taxon>
    </lineage>
</organism>
<gene>
    <name evidence="1" type="ORF">LTR37_002841</name>
</gene>
<keyword evidence="2" id="KW-1185">Reference proteome</keyword>
<comment type="caution">
    <text evidence="1">The sequence shown here is derived from an EMBL/GenBank/DDBJ whole genome shotgun (WGS) entry which is preliminary data.</text>
</comment>
<evidence type="ECO:0000313" key="2">
    <source>
        <dbReference type="Proteomes" id="UP001281147"/>
    </source>
</evidence>
<name>A0ACC3NTM4_9PEZI</name>
<sequence length="210" mass="23925">MAGVMNALENVEASCAICGASPTYGECPHEGQRLEMALDQAVARWAGMQQIRDWVLNHARDEVLNTFQQLRAARYEAHLAYLQTLPCYTLFQRYSNNPPIPQPQLQNLYHQISQAQAVFQAGIDEDWRRSCLRYPDVLDYYFSLVDFTLPDNRDLAVREPRFGAPLKEVRKLKARRDSVDLGNGQGKKGKRRSSRGRTPPAAPMPGSYRR</sequence>
<protein>
    <submittedName>
        <fullName evidence="1">Uncharacterized protein</fullName>
    </submittedName>
</protein>
<proteinExistence type="predicted"/>